<proteinExistence type="predicted"/>
<evidence type="ECO:0008006" key="4">
    <source>
        <dbReference type="Google" id="ProtNLM"/>
    </source>
</evidence>
<dbReference type="InterPro" id="IPR012902">
    <property type="entry name" value="N_methyl_site"/>
</dbReference>
<dbReference type="InterPro" id="IPR045584">
    <property type="entry name" value="Pilin-like"/>
</dbReference>
<organism evidence="2 3">
    <name type="scientific">Candidatus Woesebacteria bacterium RIFOXYD1_FULL_43_18</name>
    <dbReference type="NCBI Taxonomy" id="1802551"/>
    <lineage>
        <taxon>Bacteria</taxon>
        <taxon>Candidatus Woeseibacteriota</taxon>
    </lineage>
</organism>
<dbReference type="PROSITE" id="PS00409">
    <property type="entry name" value="PROKAR_NTER_METHYL"/>
    <property type="match status" value="1"/>
</dbReference>
<dbReference type="Proteomes" id="UP000177596">
    <property type="component" value="Unassembled WGS sequence"/>
</dbReference>
<name>A0A1F8DHV3_9BACT</name>
<reference evidence="2 3" key="1">
    <citation type="journal article" date="2016" name="Nat. Commun.">
        <title>Thousands of microbial genomes shed light on interconnected biogeochemical processes in an aquifer system.</title>
        <authorList>
            <person name="Anantharaman K."/>
            <person name="Brown C.T."/>
            <person name="Hug L.A."/>
            <person name="Sharon I."/>
            <person name="Castelle C.J."/>
            <person name="Probst A.J."/>
            <person name="Thomas B.C."/>
            <person name="Singh A."/>
            <person name="Wilkins M.J."/>
            <person name="Karaoz U."/>
            <person name="Brodie E.L."/>
            <person name="Williams K.H."/>
            <person name="Hubbard S.S."/>
            <person name="Banfield J.F."/>
        </authorList>
    </citation>
    <scope>NUCLEOTIDE SEQUENCE [LARGE SCALE GENOMIC DNA]</scope>
</reference>
<dbReference type="NCBIfam" id="TIGR02532">
    <property type="entry name" value="IV_pilin_GFxxxE"/>
    <property type="match status" value="1"/>
</dbReference>
<sequence length="176" mass="19000">MMKKNIFRKGLSLIEVLVVMTIFAVLGVLVTQSIVLTLVGSRKSESIIHARENLDYALNIIERQIRNASYVYGDSSYTIPCPNSGDTSSIYYKDQNNKESSFSCVYIGLDDSYVASGSARLTSGNVRVTNCSFTCTVGATGAPDLVTIELSLAEDSASGAQGAEVSASTQIRLRNY</sequence>
<evidence type="ECO:0000256" key="1">
    <source>
        <dbReference type="SAM" id="Phobius"/>
    </source>
</evidence>
<evidence type="ECO:0000313" key="2">
    <source>
        <dbReference type="EMBL" id="OGM88187.1"/>
    </source>
</evidence>
<comment type="caution">
    <text evidence="2">The sequence shown here is derived from an EMBL/GenBank/DDBJ whole genome shotgun (WGS) entry which is preliminary data.</text>
</comment>
<accession>A0A1F8DHV3</accession>
<keyword evidence="1" id="KW-1133">Transmembrane helix</keyword>
<feature type="transmembrane region" description="Helical" evidence="1">
    <location>
        <begin position="12"/>
        <end position="39"/>
    </location>
</feature>
<protein>
    <recommendedName>
        <fullName evidence="4">Type II secretion system protein</fullName>
    </recommendedName>
</protein>
<dbReference type="EMBL" id="MGIL01000015">
    <property type="protein sequence ID" value="OGM88187.1"/>
    <property type="molecule type" value="Genomic_DNA"/>
</dbReference>
<keyword evidence="1" id="KW-0812">Transmembrane</keyword>
<dbReference type="AlphaFoldDB" id="A0A1F8DHV3"/>
<evidence type="ECO:0000313" key="3">
    <source>
        <dbReference type="Proteomes" id="UP000177596"/>
    </source>
</evidence>
<gene>
    <name evidence="2" type="ORF">A2573_02130</name>
</gene>
<keyword evidence="1" id="KW-0472">Membrane</keyword>
<dbReference type="Pfam" id="PF07963">
    <property type="entry name" value="N_methyl"/>
    <property type="match status" value="1"/>
</dbReference>
<dbReference type="SUPFAM" id="SSF54523">
    <property type="entry name" value="Pili subunits"/>
    <property type="match status" value="1"/>
</dbReference>